<comment type="caution">
    <text evidence="2">The sequence shown here is derived from an EMBL/GenBank/DDBJ whole genome shotgun (WGS) entry which is preliminary data.</text>
</comment>
<keyword evidence="1" id="KW-1133">Transmembrane helix</keyword>
<sequence>MRQPLRSSRPIRPWRAARWATTVIASFAGLGFALASRGVGGWLFVTAVVVTGAVAWGMFPSPGARAGGGTVGQ</sequence>
<gene>
    <name evidence="2" type="ORF">LX16_4648</name>
</gene>
<feature type="transmembrane region" description="Helical" evidence="1">
    <location>
        <begin position="16"/>
        <end position="35"/>
    </location>
</feature>
<keyword evidence="3" id="KW-1185">Reference proteome</keyword>
<accession>A0A562UQI9</accession>
<protein>
    <submittedName>
        <fullName evidence="2">Uncharacterized protein</fullName>
    </submittedName>
</protein>
<keyword evidence="1" id="KW-0812">Transmembrane</keyword>
<dbReference type="Proteomes" id="UP000321617">
    <property type="component" value="Unassembled WGS sequence"/>
</dbReference>
<evidence type="ECO:0000313" key="3">
    <source>
        <dbReference type="Proteomes" id="UP000321617"/>
    </source>
</evidence>
<organism evidence="2 3">
    <name type="scientific">Stackebrandtia albiflava</name>
    <dbReference type="NCBI Taxonomy" id="406432"/>
    <lineage>
        <taxon>Bacteria</taxon>
        <taxon>Bacillati</taxon>
        <taxon>Actinomycetota</taxon>
        <taxon>Actinomycetes</taxon>
        <taxon>Glycomycetales</taxon>
        <taxon>Glycomycetaceae</taxon>
        <taxon>Stackebrandtia</taxon>
    </lineage>
</organism>
<dbReference type="AlphaFoldDB" id="A0A562UQI9"/>
<reference evidence="2 3" key="1">
    <citation type="journal article" date="2013" name="Stand. Genomic Sci.">
        <title>Genomic Encyclopedia of Type Strains, Phase I: The one thousand microbial genomes (KMG-I) project.</title>
        <authorList>
            <person name="Kyrpides N.C."/>
            <person name="Woyke T."/>
            <person name="Eisen J.A."/>
            <person name="Garrity G."/>
            <person name="Lilburn T.G."/>
            <person name="Beck B.J."/>
            <person name="Whitman W.B."/>
            <person name="Hugenholtz P."/>
            <person name="Klenk H.P."/>
        </authorList>
    </citation>
    <scope>NUCLEOTIDE SEQUENCE [LARGE SCALE GENOMIC DNA]</scope>
    <source>
        <strain evidence="2 3">DSM 45044</strain>
    </source>
</reference>
<evidence type="ECO:0000256" key="1">
    <source>
        <dbReference type="SAM" id="Phobius"/>
    </source>
</evidence>
<dbReference type="EMBL" id="VLLL01000009">
    <property type="protein sequence ID" value="TWJ07867.1"/>
    <property type="molecule type" value="Genomic_DNA"/>
</dbReference>
<keyword evidence="1" id="KW-0472">Membrane</keyword>
<feature type="transmembrane region" description="Helical" evidence="1">
    <location>
        <begin position="41"/>
        <end position="59"/>
    </location>
</feature>
<name>A0A562UQI9_9ACTN</name>
<evidence type="ECO:0000313" key="2">
    <source>
        <dbReference type="EMBL" id="TWJ07867.1"/>
    </source>
</evidence>
<proteinExistence type="predicted"/>